<dbReference type="Proteomes" id="UP000735302">
    <property type="component" value="Unassembled WGS sequence"/>
</dbReference>
<keyword evidence="1" id="KW-0732">Signal</keyword>
<accession>A0AAV4AZI2</accession>
<evidence type="ECO:0008006" key="4">
    <source>
        <dbReference type="Google" id="ProtNLM"/>
    </source>
</evidence>
<reference evidence="2 3" key="1">
    <citation type="journal article" date="2021" name="Elife">
        <title>Chloroplast acquisition without the gene transfer in kleptoplastic sea slugs, Plakobranchus ocellatus.</title>
        <authorList>
            <person name="Maeda T."/>
            <person name="Takahashi S."/>
            <person name="Yoshida T."/>
            <person name="Shimamura S."/>
            <person name="Takaki Y."/>
            <person name="Nagai Y."/>
            <person name="Toyoda A."/>
            <person name="Suzuki Y."/>
            <person name="Arimoto A."/>
            <person name="Ishii H."/>
            <person name="Satoh N."/>
            <person name="Nishiyama T."/>
            <person name="Hasebe M."/>
            <person name="Maruyama T."/>
            <person name="Minagawa J."/>
            <person name="Obokata J."/>
            <person name="Shigenobu S."/>
        </authorList>
    </citation>
    <scope>NUCLEOTIDE SEQUENCE [LARGE SCALE GENOMIC DNA]</scope>
</reference>
<keyword evidence="3" id="KW-1185">Reference proteome</keyword>
<dbReference type="AlphaFoldDB" id="A0AAV4AZI2"/>
<sequence>MKCLASLLIGLLVLIAVTNAALETHLCVDLSKETPCNGWPAGLYPVCFGCGIGFFAECQGNEATILNCPTVQDASGYPSILLFDNVTKTCVEKTDSCPEKKPFVNMADIEPCESFPDGKYHLCNNDCELGYFAECQDKKDITIKRCAHVDDGNGGYFRLRLDVLSQSCVEESTSCAIHNWH</sequence>
<evidence type="ECO:0000256" key="1">
    <source>
        <dbReference type="SAM" id="SignalP"/>
    </source>
</evidence>
<feature type="chain" id="PRO_5043663159" description="Chitin-binding type-2 domain-containing protein" evidence="1">
    <location>
        <begin position="21"/>
        <end position="181"/>
    </location>
</feature>
<proteinExistence type="predicted"/>
<name>A0AAV4AZI2_9GAST</name>
<gene>
    <name evidence="2" type="ORF">PoB_003839800</name>
</gene>
<protein>
    <recommendedName>
        <fullName evidence="4">Chitin-binding type-2 domain-containing protein</fullName>
    </recommendedName>
</protein>
<comment type="caution">
    <text evidence="2">The sequence shown here is derived from an EMBL/GenBank/DDBJ whole genome shotgun (WGS) entry which is preliminary data.</text>
</comment>
<dbReference type="EMBL" id="BLXT01004368">
    <property type="protein sequence ID" value="GFO11893.1"/>
    <property type="molecule type" value="Genomic_DNA"/>
</dbReference>
<evidence type="ECO:0000313" key="3">
    <source>
        <dbReference type="Proteomes" id="UP000735302"/>
    </source>
</evidence>
<evidence type="ECO:0000313" key="2">
    <source>
        <dbReference type="EMBL" id="GFO11893.1"/>
    </source>
</evidence>
<feature type="signal peptide" evidence="1">
    <location>
        <begin position="1"/>
        <end position="20"/>
    </location>
</feature>
<organism evidence="2 3">
    <name type="scientific">Plakobranchus ocellatus</name>
    <dbReference type="NCBI Taxonomy" id="259542"/>
    <lineage>
        <taxon>Eukaryota</taxon>
        <taxon>Metazoa</taxon>
        <taxon>Spiralia</taxon>
        <taxon>Lophotrochozoa</taxon>
        <taxon>Mollusca</taxon>
        <taxon>Gastropoda</taxon>
        <taxon>Heterobranchia</taxon>
        <taxon>Euthyneura</taxon>
        <taxon>Panpulmonata</taxon>
        <taxon>Sacoglossa</taxon>
        <taxon>Placobranchoidea</taxon>
        <taxon>Plakobranchidae</taxon>
        <taxon>Plakobranchus</taxon>
    </lineage>
</organism>